<dbReference type="Proteomes" id="UP001194580">
    <property type="component" value="Unassembled WGS sequence"/>
</dbReference>
<feature type="region of interest" description="Disordered" evidence="1">
    <location>
        <begin position="1"/>
        <end position="69"/>
    </location>
</feature>
<proteinExistence type="predicted"/>
<dbReference type="AlphaFoldDB" id="A0AAD4D9F4"/>
<name>A0AAD4D9F4_9FUNG</name>
<reference evidence="2" key="1">
    <citation type="journal article" date="2020" name="Fungal Divers.">
        <title>Resolving the Mortierellaceae phylogeny through synthesis of multi-gene phylogenetics and phylogenomics.</title>
        <authorList>
            <person name="Vandepol N."/>
            <person name="Liber J."/>
            <person name="Desiro A."/>
            <person name="Na H."/>
            <person name="Kennedy M."/>
            <person name="Barry K."/>
            <person name="Grigoriev I.V."/>
            <person name="Miller A.N."/>
            <person name="O'Donnell K."/>
            <person name="Stajich J.E."/>
            <person name="Bonito G."/>
        </authorList>
    </citation>
    <scope>NUCLEOTIDE SEQUENCE</scope>
    <source>
        <strain evidence="2">NRRL 28262</strain>
    </source>
</reference>
<evidence type="ECO:0000313" key="2">
    <source>
        <dbReference type="EMBL" id="KAG0272442.1"/>
    </source>
</evidence>
<dbReference type="EMBL" id="JAAAIL010000926">
    <property type="protein sequence ID" value="KAG0272442.1"/>
    <property type="molecule type" value="Genomic_DNA"/>
</dbReference>
<feature type="compositionally biased region" description="Basic and acidic residues" evidence="1">
    <location>
        <begin position="20"/>
        <end position="37"/>
    </location>
</feature>
<gene>
    <name evidence="2" type="ORF">BGZ95_011813</name>
</gene>
<evidence type="ECO:0000256" key="1">
    <source>
        <dbReference type="SAM" id="MobiDB-lite"/>
    </source>
</evidence>
<accession>A0AAD4D9F4</accession>
<organism evidence="2 3">
    <name type="scientific">Linnemannia exigua</name>
    <dbReference type="NCBI Taxonomy" id="604196"/>
    <lineage>
        <taxon>Eukaryota</taxon>
        <taxon>Fungi</taxon>
        <taxon>Fungi incertae sedis</taxon>
        <taxon>Mucoromycota</taxon>
        <taxon>Mortierellomycotina</taxon>
        <taxon>Mortierellomycetes</taxon>
        <taxon>Mortierellales</taxon>
        <taxon>Mortierellaceae</taxon>
        <taxon>Linnemannia</taxon>
    </lineage>
</organism>
<keyword evidence="3" id="KW-1185">Reference proteome</keyword>
<evidence type="ECO:0000313" key="3">
    <source>
        <dbReference type="Proteomes" id="UP001194580"/>
    </source>
</evidence>
<sequence length="310" mass="34788">MGTLQKTGDLPCLKTSCHGDQQHYYDNDHDMNERSNSETDSEEEKGHSHKAITNSGSAPHLFDTTGTAKGSLAEEASSSIVDFYNHPSNHEFPNGNVVETIQLLPSDQDFRSKSTGWALLTLQSFKALVKKNCDVKVHLHAGILKAQSCTFQTLLTLNKKLDYHIDSDNEERVDIAEKICFGVYKCPKCEFSQRPRLPKTGKNRNSIPRPPVGKCRTHLGNLEWKRCSASAVIVCYYGRMKTEIHHRGTHNHPKPPQMRVDILAWRELTARVNATPYDTAGKTKISSNTQKSPRKIHVALANIDRLSNDV</sequence>
<comment type="caution">
    <text evidence="2">The sequence shown here is derived from an EMBL/GenBank/DDBJ whole genome shotgun (WGS) entry which is preliminary data.</text>
</comment>
<protein>
    <submittedName>
        <fullName evidence="2">Uncharacterized protein</fullName>
    </submittedName>
</protein>